<dbReference type="Proteomes" id="UP000315540">
    <property type="component" value="Unassembled WGS sequence"/>
</dbReference>
<keyword evidence="1" id="KW-1133">Transmembrane helix</keyword>
<sequence length="218" mass="25292">MKYRNILKRIAKGIGIILLLPIVYIIIAMISMLITVNKTPQSDTDTQVVYLSTNGVHLSIIMPIKNITPALTKDLQFDNHDRYLSFGWGDADFYLNTPEWKDLTFRNAFSALFLKSKTLIQVKRYRQKRSKWIKIFVTPEELEALQLYITNTFAQNNNSTKIILPNSGYTVRDDFYHAKGSYTFYKTCNTWVNSAFKQSGLKACLWTPFDFGLLNKYE</sequence>
<keyword evidence="1" id="KW-0472">Membrane</keyword>
<keyword evidence="1" id="KW-0812">Transmembrane</keyword>
<dbReference type="InterPro" id="IPR011727">
    <property type="entry name" value="CHP02117"/>
</dbReference>
<comment type="caution">
    <text evidence="2">The sequence shown here is derived from an EMBL/GenBank/DDBJ whole genome shotgun (WGS) entry which is preliminary data.</text>
</comment>
<name>A0A504J2R8_9FLAO</name>
<dbReference type="OrthoDB" id="211174at2"/>
<reference evidence="2 3" key="1">
    <citation type="submission" date="2019-06" db="EMBL/GenBank/DDBJ databases">
        <authorList>
            <person name="Meng X."/>
        </authorList>
    </citation>
    <scope>NUCLEOTIDE SEQUENCE [LARGE SCALE GENOMIC DNA]</scope>
    <source>
        <strain evidence="2 3">M625</strain>
    </source>
</reference>
<accession>A0A504J2R8</accession>
<evidence type="ECO:0000256" key="1">
    <source>
        <dbReference type="SAM" id="Phobius"/>
    </source>
</evidence>
<dbReference type="AlphaFoldDB" id="A0A504J2R8"/>
<evidence type="ECO:0000313" key="3">
    <source>
        <dbReference type="Proteomes" id="UP000315540"/>
    </source>
</evidence>
<dbReference type="EMBL" id="VFWZ01000005">
    <property type="protein sequence ID" value="TPN84744.1"/>
    <property type="molecule type" value="Genomic_DNA"/>
</dbReference>
<keyword evidence="3" id="KW-1185">Reference proteome</keyword>
<protein>
    <submittedName>
        <fullName evidence="2">DUF2459 domain-containing protein</fullName>
    </submittedName>
</protein>
<evidence type="ECO:0000313" key="2">
    <source>
        <dbReference type="EMBL" id="TPN84744.1"/>
    </source>
</evidence>
<proteinExistence type="predicted"/>
<gene>
    <name evidence="2" type="ORF">FHK87_17605</name>
</gene>
<dbReference type="Pfam" id="PF09601">
    <property type="entry name" value="DUF2459"/>
    <property type="match status" value="1"/>
</dbReference>
<dbReference type="RefSeq" id="WP_140595078.1">
    <property type="nucleotide sequence ID" value="NZ_VFWZ01000005.1"/>
</dbReference>
<feature type="transmembrane region" description="Helical" evidence="1">
    <location>
        <begin position="12"/>
        <end position="34"/>
    </location>
</feature>
<organism evidence="2 3">
    <name type="scientific">Aquimarina algicola</name>
    <dbReference type="NCBI Taxonomy" id="2589995"/>
    <lineage>
        <taxon>Bacteria</taxon>
        <taxon>Pseudomonadati</taxon>
        <taxon>Bacteroidota</taxon>
        <taxon>Flavobacteriia</taxon>
        <taxon>Flavobacteriales</taxon>
        <taxon>Flavobacteriaceae</taxon>
        <taxon>Aquimarina</taxon>
    </lineage>
</organism>